<reference evidence="8 9" key="1">
    <citation type="submission" date="2023-04" db="EMBL/GenBank/DDBJ databases">
        <authorList>
            <person name="Hsu D."/>
        </authorList>
    </citation>
    <scope>NUCLEOTIDE SEQUENCE [LARGE SCALE GENOMIC DNA]</scope>
    <source>
        <strain evidence="8 9">MK1</strain>
    </source>
</reference>
<sequence>MPTQPTTKTEPEGKVNAWLLFAGFFHIGAFTIGGGYAMIPIIQRDLVKREWFEEEEFLDLIAVAQSIPGAIAVNAAILVGYRLGGIIGALAATLGAVLPSFLVILLVASLLVKFWEYPYISGFLAGARPAVVGLLLYAALSLGKKAVGSVFDWVSLVSGFVALVVFNVHPIAVIVLAGLAGFVRHGKGR</sequence>
<evidence type="ECO:0000256" key="6">
    <source>
        <dbReference type="ARBA" id="ARBA00023136"/>
    </source>
</evidence>
<feature type="transmembrane region" description="Helical" evidence="7">
    <location>
        <begin position="160"/>
        <end position="183"/>
    </location>
</feature>
<dbReference type="PANTHER" id="PTHR43663">
    <property type="entry name" value="CHROMATE TRANSPORT PROTEIN-RELATED"/>
    <property type="match status" value="1"/>
</dbReference>
<feature type="transmembrane region" description="Helical" evidence="7">
    <location>
        <begin position="60"/>
        <end position="81"/>
    </location>
</feature>
<gene>
    <name evidence="8" type="ORF">MFMK1_000604</name>
</gene>
<comment type="similarity">
    <text evidence="2">Belongs to the chromate ion transporter (CHR) (TC 2.A.51) family.</text>
</comment>
<protein>
    <submittedName>
        <fullName evidence="8">Chromate transporter</fullName>
    </submittedName>
</protein>
<feature type="transmembrane region" description="Helical" evidence="7">
    <location>
        <begin position="119"/>
        <end position="140"/>
    </location>
</feature>
<dbReference type="Proteomes" id="UP001329915">
    <property type="component" value="Chromosome"/>
</dbReference>
<evidence type="ECO:0000256" key="1">
    <source>
        <dbReference type="ARBA" id="ARBA00004651"/>
    </source>
</evidence>
<proteinExistence type="inferred from homology"/>
<comment type="subcellular location">
    <subcellularLocation>
        <location evidence="1">Cell membrane</location>
        <topology evidence="1">Multi-pass membrane protein</topology>
    </subcellularLocation>
</comment>
<keyword evidence="4 7" id="KW-0812">Transmembrane</keyword>
<keyword evidence="6 7" id="KW-0472">Membrane</keyword>
<evidence type="ECO:0000313" key="8">
    <source>
        <dbReference type="EMBL" id="WRO20814.1"/>
    </source>
</evidence>
<keyword evidence="3" id="KW-1003">Cell membrane</keyword>
<dbReference type="InterPro" id="IPR052518">
    <property type="entry name" value="CHR_Transporter"/>
</dbReference>
<name>A0AAU0UJ50_9FIRM</name>
<dbReference type="AlphaFoldDB" id="A0AAU0UJ50"/>
<dbReference type="PANTHER" id="PTHR43663:SF1">
    <property type="entry name" value="CHROMATE TRANSPORTER"/>
    <property type="match status" value="1"/>
</dbReference>
<dbReference type="Pfam" id="PF02417">
    <property type="entry name" value="Chromate_transp"/>
    <property type="match status" value="1"/>
</dbReference>
<evidence type="ECO:0000256" key="5">
    <source>
        <dbReference type="ARBA" id="ARBA00022989"/>
    </source>
</evidence>
<evidence type="ECO:0000256" key="3">
    <source>
        <dbReference type="ARBA" id="ARBA00022475"/>
    </source>
</evidence>
<evidence type="ECO:0000256" key="4">
    <source>
        <dbReference type="ARBA" id="ARBA00022692"/>
    </source>
</evidence>
<accession>A0AAU0UJ50</accession>
<keyword evidence="5 7" id="KW-1133">Transmembrane helix</keyword>
<keyword evidence="9" id="KW-1185">Reference proteome</keyword>
<feature type="transmembrane region" description="Helical" evidence="7">
    <location>
        <begin position="87"/>
        <end position="112"/>
    </location>
</feature>
<evidence type="ECO:0000256" key="7">
    <source>
        <dbReference type="SAM" id="Phobius"/>
    </source>
</evidence>
<dbReference type="EMBL" id="CP121694">
    <property type="protein sequence ID" value="WRO20814.1"/>
    <property type="molecule type" value="Genomic_DNA"/>
</dbReference>
<dbReference type="RefSeq" id="WP_366923692.1">
    <property type="nucleotide sequence ID" value="NZ_CP121694.1"/>
</dbReference>
<evidence type="ECO:0000313" key="9">
    <source>
        <dbReference type="Proteomes" id="UP001329915"/>
    </source>
</evidence>
<dbReference type="InterPro" id="IPR003370">
    <property type="entry name" value="Chromate_transpt"/>
</dbReference>
<dbReference type="GO" id="GO:0015109">
    <property type="term" value="F:chromate transmembrane transporter activity"/>
    <property type="evidence" value="ECO:0007669"/>
    <property type="project" value="InterPro"/>
</dbReference>
<feature type="transmembrane region" description="Helical" evidence="7">
    <location>
        <begin position="17"/>
        <end position="39"/>
    </location>
</feature>
<evidence type="ECO:0000256" key="2">
    <source>
        <dbReference type="ARBA" id="ARBA00005262"/>
    </source>
</evidence>
<organism evidence="8 9">
    <name type="scientific">Metallumcola ferriviriculae</name>
    <dbReference type="NCBI Taxonomy" id="3039180"/>
    <lineage>
        <taxon>Bacteria</taxon>
        <taxon>Bacillati</taxon>
        <taxon>Bacillota</taxon>
        <taxon>Clostridia</taxon>
        <taxon>Neomoorellales</taxon>
        <taxon>Desulfitibacteraceae</taxon>
        <taxon>Metallumcola</taxon>
    </lineage>
</organism>
<dbReference type="KEGG" id="dbc:MFMK1_000604"/>
<dbReference type="GO" id="GO:0005886">
    <property type="term" value="C:plasma membrane"/>
    <property type="evidence" value="ECO:0007669"/>
    <property type="project" value="UniProtKB-SubCell"/>
</dbReference>